<evidence type="ECO:0000256" key="4">
    <source>
        <dbReference type="PROSITE-ProRule" id="PRU00433"/>
    </source>
</evidence>
<name>A0A1H8SCP2_9BRAD</name>
<protein>
    <submittedName>
        <fullName evidence="7">Cytochrome c553</fullName>
    </submittedName>
</protein>
<dbReference type="RefSeq" id="WP_011502614.1">
    <property type="nucleotide sequence ID" value="NZ_FODT01000004.1"/>
</dbReference>
<evidence type="ECO:0000256" key="2">
    <source>
        <dbReference type="ARBA" id="ARBA00022723"/>
    </source>
</evidence>
<feature type="signal peptide" evidence="5">
    <location>
        <begin position="1"/>
        <end position="22"/>
    </location>
</feature>
<organism evidence="7 8">
    <name type="scientific">Rhodopseudomonas pseudopalustris</name>
    <dbReference type="NCBI Taxonomy" id="1513892"/>
    <lineage>
        <taxon>Bacteria</taxon>
        <taxon>Pseudomonadati</taxon>
        <taxon>Pseudomonadota</taxon>
        <taxon>Alphaproteobacteria</taxon>
        <taxon>Hyphomicrobiales</taxon>
        <taxon>Nitrobacteraceae</taxon>
        <taxon>Rhodopseudomonas</taxon>
    </lineage>
</organism>
<feature type="domain" description="Cytochrome c" evidence="6">
    <location>
        <begin position="23"/>
        <end position="102"/>
    </location>
</feature>
<keyword evidence="3 4" id="KW-0408">Iron</keyword>
<keyword evidence="1 4" id="KW-0349">Heme</keyword>
<dbReference type="PROSITE" id="PS51007">
    <property type="entry name" value="CYTC"/>
    <property type="match status" value="1"/>
</dbReference>
<sequence>MRALTFGLPLLLLAGVCTPSFAADADNGETLAKRWCTSCHVVSDEQRKGSDLAPSFASIASRPGFDEHTLATFLLEPHPKMSGMALSRTETKNLAAYIAEQKRP</sequence>
<evidence type="ECO:0000256" key="1">
    <source>
        <dbReference type="ARBA" id="ARBA00022617"/>
    </source>
</evidence>
<dbReference type="InterPro" id="IPR036909">
    <property type="entry name" value="Cyt_c-like_dom_sf"/>
</dbReference>
<keyword evidence="8" id="KW-1185">Reference proteome</keyword>
<keyword evidence="2 4" id="KW-0479">Metal-binding</keyword>
<gene>
    <name evidence="7" type="ORF">SAMN05444123_104409</name>
</gene>
<dbReference type="SUPFAM" id="SSF46626">
    <property type="entry name" value="Cytochrome c"/>
    <property type="match status" value="1"/>
</dbReference>
<dbReference type="GO" id="GO:0020037">
    <property type="term" value="F:heme binding"/>
    <property type="evidence" value="ECO:0007669"/>
    <property type="project" value="InterPro"/>
</dbReference>
<evidence type="ECO:0000259" key="6">
    <source>
        <dbReference type="PROSITE" id="PS51007"/>
    </source>
</evidence>
<keyword evidence="5" id="KW-0732">Signal</keyword>
<dbReference type="GO" id="GO:0009055">
    <property type="term" value="F:electron transfer activity"/>
    <property type="evidence" value="ECO:0007669"/>
    <property type="project" value="InterPro"/>
</dbReference>
<dbReference type="InterPro" id="IPR009056">
    <property type="entry name" value="Cyt_c-like_dom"/>
</dbReference>
<dbReference type="EMBL" id="FODT01000004">
    <property type="protein sequence ID" value="SEO76337.1"/>
    <property type="molecule type" value="Genomic_DNA"/>
</dbReference>
<accession>A0A1H8SCP2</accession>
<proteinExistence type="predicted"/>
<reference evidence="8" key="1">
    <citation type="submission" date="2016-10" db="EMBL/GenBank/DDBJ databases">
        <authorList>
            <person name="Varghese N."/>
            <person name="Submissions S."/>
        </authorList>
    </citation>
    <scope>NUCLEOTIDE SEQUENCE [LARGE SCALE GENOMIC DNA]</scope>
    <source>
        <strain evidence="8">DSM 123</strain>
    </source>
</reference>
<dbReference type="AlphaFoldDB" id="A0A1H8SCP2"/>
<evidence type="ECO:0000313" key="8">
    <source>
        <dbReference type="Proteomes" id="UP000199615"/>
    </source>
</evidence>
<feature type="chain" id="PRO_5011542637" evidence="5">
    <location>
        <begin position="23"/>
        <end position="104"/>
    </location>
</feature>
<dbReference type="GO" id="GO:0046872">
    <property type="term" value="F:metal ion binding"/>
    <property type="evidence" value="ECO:0007669"/>
    <property type="project" value="UniProtKB-KW"/>
</dbReference>
<dbReference type="Proteomes" id="UP000199615">
    <property type="component" value="Unassembled WGS sequence"/>
</dbReference>
<evidence type="ECO:0000256" key="3">
    <source>
        <dbReference type="ARBA" id="ARBA00023004"/>
    </source>
</evidence>
<dbReference type="Gene3D" id="1.10.760.10">
    <property type="entry name" value="Cytochrome c-like domain"/>
    <property type="match status" value="1"/>
</dbReference>
<dbReference type="Pfam" id="PF00034">
    <property type="entry name" value="Cytochrom_C"/>
    <property type="match status" value="1"/>
</dbReference>
<evidence type="ECO:0000313" key="7">
    <source>
        <dbReference type="EMBL" id="SEO76337.1"/>
    </source>
</evidence>
<evidence type="ECO:0000256" key="5">
    <source>
        <dbReference type="SAM" id="SignalP"/>
    </source>
</evidence>
<dbReference type="OrthoDB" id="7873796at2"/>